<dbReference type="SUPFAM" id="SSF56300">
    <property type="entry name" value="Metallo-dependent phosphatases"/>
    <property type="match status" value="1"/>
</dbReference>
<organism evidence="1 2">
    <name type="scientific">Candidatus Propionivibrio aalborgensis</name>
    <dbReference type="NCBI Taxonomy" id="1860101"/>
    <lineage>
        <taxon>Bacteria</taxon>
        <taxon>Pseudomonadati</taxon>
        <taxon>Pseudomonadota</taxon>
        <taxon>Betaproteobacteria</taxon>
        <taxon>Rhodocyclales</taxon>
        <taxon>Rhodocyclaceae</taxon>
        <taxon>Propionivibrio</taxon>
    </lineage>
</organism>
<dbReference type="InterPro" id="IPR029052">
    <property type="entry name" value="Metallo-depent_PP-like"/>
</dbReference>
<evidence type="ECO:0008006" key="3">
    <source>
        <dbReference type="Google" id="ProtNLM"/>
    </source>
</evidence>
<name>A0A1A8XH02_9RHOO</name>
<dbReference type="EMBL" id="FLQY01000021">
    <property type="protein sequence ID" value="SBT03976.1"/>
    <property type="molecule type" value="Genomic_DNA"/>
</dbReference>
<sequence>MNGAGRICPLSYRYGASALAQAPERQAHILYVIGGLYGNLPALDAIDALAGAESGPVTLCFNGDFNWFNVDDKGFNAVNERVLRHDAILGNIEAELVSNSSEAGCGCAYPETVDACVVERSNAIHARLKRTAARHPALLAKLGGLPMFARYRVGDLRVGVVHGDADSLAGWRFDGAELDNTRDSVKDNRWRAAAFAAAGVDVFASSHTCLPAMRRFPYHGCKLIANNGAAGMPNFSATSFGVLTRIAVRTSPHQPLYGTPLKRTHIDALPIHYDAQAWHESFLANWPPGSPAWQSYCRRITDGPEYTLERAFCHELTGETA</sequence>
<dbReference type="RefSeq" id="WP_186409619.1">
    <property type="nucleotide sequence ID" value="NZ_FLQY01000021.1"/>
</dbReference>
<evidence type="ECO:0000313" key="2">
    <source>
        <dbReference type="Proteomes" id="UP000199600"/>
    </source>
</evidence>
<accession>A0A1A8XH02</accession>
<dbReference type="Gene3D" id="3.60.21.10">
    <property type="match status" value="1"/>
</dbReference>
<reference evidence="1 2" key="1">
    <citation type="submission" date="2016-06" db="EMBL/GenBank/DDBJ databases">
        <authorList>
            <person name="Kjaerup R.B."/>
            <person name="Dalgaard T.S."/>
            <person name="Juul-Madsen H.R."/>
        </authorList>
    </citation>
    <scope>NUCLEOTIDE SEQUENCE [LARGE SCALE GENOMIC DNA]</scope>
    <source>
        <strain evidence="1">2</strain>
    </source>
</reference>
<evidence type="ECO:0000313" key="1">
    <source>
        <dbReference type="EMBL" id="SBT03976.1"/>
    </source>
</evidence>
<protein>
    <recommendedName>
        <fullName evidence="3">Calcineurin-like phosphoesterase domain-containing protein</fullName>
    </recommendedName>
</protein>
<dbReference type="AlphaFoldDB" id="A0A1A8XH02"/>
<dbReference type="Proteomes" id="UP000199600">
    <property type="component" value="Unassembled WGS sequence"/>
</dbReference>
<proteinExistence type="predicted"/>
<keyword evidence="2" id="KW-1185">Reference proteome</keyword>
<gene>
    <name evidence="1" type="ORF">PROAA_1170014</name>
</gene>